<proteinExistence type="predicted"/>
<accession>A0AAE0ZKY5</accession>
<reference evidence="2" key="1">
    <citation type="journal article" date="2023" name="G3 (Bethesda)">
        <title>A reference genome for the long-term kleptoplast-retaining sea slug Elysia crispata morphotype clarki.</title>
        <authorList>
            <person name="Eastman K.E."/>
            <person name="Pendleton A.L."/>
            <person name="Shaikh M.A."/>
            <person name="Suttiyut T."/>
            <person name="Ogas R."/>
            <person name="Tomko P."/>
            <person name="Gavelis G."/>
            <person name="Widhalm J.R."/>
            <person name="Wisecaver J.H."/>
        </authorList>
    </citation>
    <scope>NUCLEOTIDE SEQUENCE</scope>
    <source>
        <strain evidence="2">ECLA1</strain>
    </source>
</reference>
<sequence length="210" mass="23532">MASDVLSTRFSSVIIIDIECALQRYCRPYKPVCNSGKRLGTTFDAAHSITAGVSCSGTFHSLPSRLNVDPKLGVALQDNWTRPSPVITNSPVESEYIYSVITERWTVNIVEVTSRSLSYRTLELATGQNSALQVRRFRADLRLSESREAIRPRSRSRQNYKSSTHLLRSPSRPSSGEQNRLHIFSAPHHALLLVNRIVYTSSPLPITPFC</sequence>
<protein>
    <submittedName>
        <fullName evidence="2">Uncharacterized protein</fullName>
    </submittedName>
</protein>
<organism evidence="2 3">
    <name type="scientific">Elysia crispata</name>
    <name type="common">lettuce slug</name>
    <dbReference type="NCBI Taxonomy" id="231223"/>
    <lineage>
        <taxon>Eukaryota</taxon>
        <taxon>Metazoa</taxon>
        <taxon>Spiralia</taxon>
        <taxon>Lophotrochozoa</taxon>
        <taxon>Mollusca</taxon>
        <taxon>Gastropoda</taxon>
        <taxon>Heterobranchia</taxon>
        <taxon>Euthyneura</taxon>
        <taxon>Panpulmonata</taxon>
        <taxon>Sacoglossa</taxon>
        <taxon>Placobranchoidea</taxon>
        <taxon>Plakobranchidae</taxon>
        <taxon>Elysia</taxon>
    </lineage>
</organism>
<evidence type="ECO:0000313" key="2">
    <source>
        <dbReference type="EMBL" id="KAK3771183.1"/>
    </source>
</evidence>
<feature type="region of interest" description="Disordered" evidence="1">
    <location>
        <begin position="148"/>
        <end position="179"/>
    </location>
</feature>
<dbReference type="Proteomes" id="UP001283361">
    <property type="component" value="Unassembled WGS sequence"/>
</dbReference>
<comment type="caution">
    <text evidence="2">The sequence shown here is derived from an EMBL/GenBank/DDBJ whole genome shotgun (WGS) entry which is preliminary data.</text>
</comment>
<dbReference type="AlphaFoldDB" id="A0AAE0ZKY5"/>
<feature type="compositionally biased region" description="Polar residues" evidence="1">
    <location>
        <begin position="159"/>
        <end position="178"/>
    </location>
</feature>
<keyword evidence="3" id="KW-1185">Reference proteome</keyword>
<name>A0AAE0ZKY5_9GAST</name>
<gene>
    <name evidence="2" type="ORF">RRG08_053330</name>
</gene>
<dbReference type="EMBL" id="JAWDGP010003764">
    <property type="protein sequence ID" value="KAK3771183.1"/>
    <property type="molecule type" value="Genomic_DNA"/>
</dbReference>
<evidence type="ECO:0000313" key="3">
    <source>
        <dbReference type="Proteomes" id="UP001283361"/>
    </source>
</evidence>
<evidence type="ECO:0000256" key="1">
    <source>
        <dbReference type="SAM" id="MobiDB-lite"/>
    </source>
</evidence>